<dbReference type="SUPFAM" id="SSF53254">
    <property type="entry name" value="Phosphoglycerate mutase-like"/>
    <property type="match status" value="1"/>
</dbReference>
<reference evidence="1" key="1">
    <citation type="submission" date="2020-04" db="EMBL/GenBank/DDBJ databases">
        <authorList>
            <person name="Sombolestani A."/>
        </authorList>
    </citation>
    <scope>NUCLEOTIDE SEQUENCE</scope>
    <source>
        <strain evidence="1">LMG 31484</strain>
    </source>
</reference>
<protein>
    <submittedName>
        <fullName evidence="1">Histidine phosphatase family protein</fullName>
    </submittedName>
</protein>
<gene>
    <name evidence="1" type="ORF">HKD24_08070</name>
</gene>
<dbReference type="SMART" id="SM00855">
    <property type="entry name" value="PGAM"/>
    <property type="match status" value="1"/>
</dbReference>
<keyword evidence="2" id="KW-1185">Reference proteome</keyword>
<proteinExistence type="predicted"/>
<accession>A0ABR9Y5G7</accession>
<reference evidence="1" key="2">
    <citation type="submission" date="2020-11" db="EMBL/GenBank/DDBJ databases">
        <title>Description of novel Gluconobacter species.</title>
        <authorList>
            <person name="Cleenwerck I."/>
            <person name="Cnockaert M."/>
            <person name="Borremans W."/>
            <person name="Wieme A.D."/>
            <person name="De Vuyst L."/>
            <person name="Vandamme P."/>
        </authorList>
    </citation>
    <scope>NUCLEOTIDE SEQUENCE</scope>
    <source>
        <strain evidence="1">LMG 31484</strain>
    </source>
</reference>
<evidence type="ECO:0000313" key="2">
    <source>
        <dbReference type="Proteomes" id="UP000623107"/>
    </source>
</evidence>
<dbReference type="RefSeq" id="WP_194259828.1">
    <property type="nucleotide sequence ID" value="NZ_JABCQG010000008.1"/>
</dbReference>
<dbReference type="PANTHER" id="PTHR48100:SF59">
    <property type="entry name" value="ADENOSYLCOBALAMIN_ALPHA-RIBAZOLE PHOSPHATASE"/>
    <property type="match status" value="1"/>
</dbReference>
<dbReference type="InterPro" id="IPR029033">
    <property type="entry name" value="His_PPase_superfam"/>
</dbReference>
<dbReference type="EMBL" id="JABCQG010000008">
    <property type="protein sequence ID" value="MBF0859172.1"/>
    <property type="molecule type" value="Genomic_DNA"/>
</dbReference>
<dbReference type="Pfam" id="PF00300">
    <property type="entry name" value="His_Phos_1"/>
    <property type="match status" value="1"/>
</dbReference>
<dbReference type="PANTHER" id="PTHR48100">
    <property type="entry name" value="BROAD-SPECIFICITY PHOSPHATASE YOR283W-RELATED"/>
    <property type="match status" value="1"/>
</dbReference>
<dbReference type="Gene3D" id="3.40.50.1240">
    <property type="entry name" value="Phosphoglycerate mutase-like"/>
    <property type="match status" value="1"/>
</dbReference>
<evidence type="ECO:0000313" key="1">
    <source>
        <dbReference type="EMBL" id="MBF0859172.1"/>
    </source>
</evidence>
<sequence>MIQIIPKPYWYLRHGETDWNRQGLAQGRTDIPLNETGQKQAIEAGEILAGFFRDGHRLFDRIVSSPLSRALETATYTRDIIQAQSGVDLPLQIQDELIEVCFGIHEGTPMGEWYIPWIEKGRLLEGGESFQELTDRAIATLNTELKVGGTPLFVAHGALFRGLRAGMGLPTNIRLPNAIPLSLEPSNGIWSIAKYDRSNLII</sequence>
<dbReference type="Proteomes" id="UP000623107">
    <property type="component" value="Unassembled WGS sequence"/>
</dbReference>
<dbReference type="InterPro" id="IPR050275">
    <property type="entry name" value="PGM_Phosphatase"/>
</dbReference>
<organism evidence="1 2">
    <name type="scientific">Gluconobacter vitians</name>
    <dbReference type="NCBI Taxonomy" id="2728102"/>
    <lineage>
        <taxon>Bacteria</taxon>
        <taxon>Pseudomonadati</taxon>
        <taxon>Pseudomonadota</taxon>
        <taxon>Alphaproteobacteria</taxon>
        <taxon>Acetobacterales</taxon>
        <taxon>Acetobacteraceae</taxon>
        <taxon>Gluconobacter</taxon>
    </lineage>
</organism>
<name>A0ABR9Y5G7_9PROT</name>
<dbReference type="CDD" id="cd07067">
    <property type="entry name" value="HP_PGM_like"/>
    <property type="match status" value="1"/>
</dbReference>
<comment type="caution">
    <text evidence="1">The sequence shown here is derived from an EMBL/GenBank/DDBJ whole genome shotgun (WGS) entry which is preliminary data.</text>
</comment>
<dbReference type="InterPro" id="IPR013078">
    <property type="entry name" value="His_Pase_superF_clade-1"/>
</dbReference>